<dbReference type="Pfam" id="PF08448">
    <property type="entry name" value="PAS_4"/>
    <property type="match status" value="1"/>
</dbReference>
<gene>
    <name evidence="3" type="ORF">DLD82_16615</name>
</gene>
<keyword evidence="4" id="KW-1185">Reference proteome</keyword>
<dbReference type="InterPro" id="IPR005467">
    <property type="entry name" value="His_kinase_dom"/>
</dbReference>
<dbReference type="InterPro" id="IPR036890">
    <property type="entry name" value="HATPase_C_sf"/>
</dbReference>
<dbReference type="Gene3D" id="3.30.565.10">
    <property type="entry name" value="Histidine kinase-like ATPase, C-terminal domain"/>
    <property type="match status" value="1"/>
</dbReference>
<evidence type="ECO:0000259" key="1">
    <source>
        <dbReference type="PROSITE" id="PS50109"/>
    </source>
</evidence>
<evidence type="ECO:0008006" key="5">
    <source>
        <dbReference type="Google" id="ProtNLM"/>
    </source>
</evidence>
<dbReference type="Proteomes" id="UP000245934">
    <property type="component" value="Unassembled WGS sequence"/>
</dbReference>
<dbReference type="EMBL" id="QGMZ01000049">
    <property type="protein sequence ID" value="PWR70070.1"/>
    <property type="molecule type" value="Genomic_DNA"/>
</dbReference>
<dbReference type="InterPro" id="IPR003594">
    <property type="entry name" value="HATPase_dom"/>
</dbReference>
<evidence type="ECO:0000313" key="4">
    <source>
        <dbReference type="Proteomes" id="UP000245934"/>
    </source>
</evidence>
<dbReference type="GeneID" id="97610469"/>
<comment type="caution">
    <text evidence="3">The sequence shown here is derived from an EMBL/GenBank/DDBJ whole genome shotgun (WGS) entry which is preliminary data.</text>
</comment>
<feature type="domain" description="PAS" evidence="2">
    <location>
        <begin position="151"/>
        <end position="215"/>
    </location>
</feature>
<dbReference type="InterPro" id="IPR013656">
    <property type="entry name" value="PAS_4"/>
</dbReference>
<feature type="domain" description="PAS" evidence="2">
    <location>
        <begin position="34"/>
        <end position="88"/>
    </location>
</feature>
<accession>A0A2V2MUU1</accession>
<name>A0A2V2MUU1_9EURY</name>
<dbReference type="SMART" id="SM00387">
    <property type="entry name" value="HATPase_c"/>
    <property type="match status" value="1"/>
</dbReference>
<dbReference type="SUPFAM" id="SSF55785">
    <property type="entry name" value="PYP-like sensor domain (PAS domain)"/>
    <property type="match status" value="2"/>
</dbReference>
<dbReference type="AlphaFoldDB" id="A0A2V2MUU1"/>
<reference evidence="3 4" key="1">
    <citation type="submission" date="2018-05" db="EMBL/GenBank/DDBJ databases">
        <title>Draft genome of Methanospirillum stamsii Pt1.</title>
        <authorList>
            <person name="Dueholm M.S."/>
            <person name="Nielsen P.H."/>
            <person name="Bakmann L.F."/>
            <person name="Otzen D.E."/>
        </authorList>
    </citation>
    <scope>NUCLEOTIDE SEQUENCE [LARGE SCALE GENOMIC DNA]</scope>
    <source>
        <strain evidence="3 4">Pt1</strain>
    </source>
</reference>
<dbReference type="SMART" id="SM00091">
    <property type="entry name" value="PAS"/>
    <property type="match status" value="3"/>
</dbReference>
<dbReference type="OrthoDB" id="8127at2157"/>
<dbReference type="InterPro" id="IPR035965">
    <property type="entry name" value="PAS-like_dom_sf"/>
</dbReference>
<organism evidence="3 4">
    <name type="scientific">Methanospirillum stamsii</name>
    <dbReference type="NCBI Taxonomy" id="1277351"/>
    <lineage>
        <taxon>Archaea</taxon>
        <taxon>Methanobacteriati</taxon>
        <taxon>Methanobacteriota</taxon>
        <taxon>Stenosarchaea group</taxon>
        <taxon>Methanomicrobia</taxon>
        <taxon>Methanomicrobiales</taxon>
        <taxon>Methanospirillaceae</taxon>
        <taxon>Methanospirillum</taxon>
    </lineage>
</organism>
<dbReference type="CDD" id="cd00130">
    <property type="entry name" value="PAS"/>
    <property type="match status" value="2"/>
</dbReference>
<dbReference type="Pfam" id="PF02518">
    <property type="entry name" value="HATPase_c"/>
    <property type="match status" value="1"/>
</dbReference>
<evidence type="ECO:0000259" key="2">
    <source>
        <dbReference type="PROSITE" id="PS50112"/>
    </source>
</evidence>
<dbReference type="RefSeq" id="WP_109942255.1">
    <property type="nucleotide sequence ID" value="NZ_CP176366.1"/>
</dbReference>
<dbReference type="InterPro" id="IPR000014">
    <property type="entry name" value="PAS"/>
</dbReference>
<proteinExistence type="predicted"/>
<dbReference type="Gene3D" id="3.30.450.20">
    <property type="entry name" value="PAS domain"/>
    <property type="match status" value="2"/>
</dbReference>
<feature type="domain" description="Histidine kinase" evidence="1">
    <location>
        <begin position="448"/>
        <end position="578"/>
    </location>
</feature>
<dbReference type="PROSITE" id="PS50109">
    <property type="entry name" value="HIS_KIN"/>
    <property type="match status" value="1"/>
</dbReference>
<dbReference type="PROSITE" id="PS50112">
    <property type="entry name" value="PAS"/>
    <property type="match status" value="2"/>
</dbReference>
<dbReference type="SUPFAM" id="SSF55874">
    <property type="entry name" value="ATPase domain of HSP90 chaperone/DNA topoisomerase II/histidine kinase"/>
    <property type="match status" value="1"/>
</dbReference>
<evidence type="ECO:0000313" key="3">
    <source>
        <dbReference type="EMBL" id="PWR70070.1"/>
    </source>
</evidence>
<protein>
    <recommendedName>
        <fullName evidence="5">Histidine kinase</fullName>
    </recommendedName>
</protein>
<sequence>MTVFIGIFFSQPVIGGIMGEQANIAGMCFKCRADAALTITYADEGARTVCGYTPAELVDTGFLSLPDLIHPDERDKARSTIQAGLTGKTTFLLWTHLQVKDRSPAEGIIIGSGSFAGPLSLSGIEGYIIRVLATPEYTKTGEALSPEICLQLLSHTEELIALLDNDGVLSYITPSVTKVLGMKQTAITGLPFSQLLLPTEQKRFEEFRSQILTAGTSSARFGFVHPDGQNSYLLVRMFKPGGISGSIVSISPGDDLNGVSEGKDLLYHDLFTRMPVPAIITTAEDMRIQEINHAAREYTQDSPVSLTGSDLRDIGVISTATIEQLRESLGIANQAEGTDTDSEGRHIHVMAREIQSGDKNLIIWTFSSGQAQGLSGETGERSEPSRETRHSYVSHLQTVRNIFAQKQLSTSADPELAMRYGKIFLDSVIQLYETGGGKGGGINISRYIRRIVEQITEEFTEELIDIDLTVRCPDDEIISEKHASALGIITGEAVFNALSHAFEPGQAGRIEVSLLHEEDWHIFQVQDTGKGLPDSVIKSGSGGSGLTIIENLSIELSGTMTLANDGGAVVRVIFPDSL</sequence>